<organism evidence="11 12">
    <name type="scientific">Dibothriocephalus latus</name>
    <name type="common">Fish tapeworm</name>
    <name type="synonym">Diphyllobothrium latum</name>
    <dbReference type="NCBI Taxonomy" id="60516"/>
    <lineage>
        <taxon>Eukaryota</taxon>
        <taxon>Metazoa</taxon>
        <taxon>Spiralia</taxon>
        <taxon>Lophotrochozoa</taxon>
        <taxon>Platyhelminthes</taxon>
        <taxon>Cestoda</taxon>
        <taxon>Eucestoda</taxon>
        <taxon>Diphyllobothriidea</taxon>
        <taxon>Diphyllobothriidae</taxon>
        <taxon>Dibothriocephalus</taxon>
    </lineage>
</organism>
<keyword evidence="5" id="KW-0812">Transmembrane</keyword>
<dbReference type="GO" id="GO:0016758">
    <property type="term" value="F:hexosyltransferase activity"/>
    <property type="evidence" value="ECO:0007669"/>
    <property type="project" value="InterPro"/>
</dbReference>
<dbReference type="OrthoDB" id="2139606at2759"/>
<evidence type="ECO:0000256" key="9">
    <source>
        <dbReference type="ARBA" id="ARBA00023136"/>
    </source>
</evidence>
<gene>
    <name evidence="11" type="ORF">DILT_LOCUS8626</name>
</gene>
<proteinExistence type="inferred from homology"/>
<reference evidence="11 12" key="1">
    <citation type="submission" date="2018-11" db="EMBL/GenBank/DDBJ databases">
        <authorList>
            <consortium name="Pathogen Informatics"/>
        </authorList>
    </citation>
    <scope>NUCLEOTIDE SEQUENCE [LARGE SCALE GENOMIC DNA]</scope>
</reference>
<evidence type="ECO:0000256" key="3">
    <source>
        <dbReference type="ARBA" id="ARBA00022676"/>
    </source>
</evidence>
<sequence>MYLLIDIRAFKTVSHCNISWHRLVYSQETNSFELSLVVQVSDGGDSHRSSERSVLGSVFQKKVSSAAQPHTFERMAEVSDNNWKRPVPRSVYLLYPQALDMTQVVANITHCLPIPEASIFNQTVRFLNVSSNVCVPEKAVDRPLNAIVVIKSAVYNFADRERLRRAYANETEREPAFRMAMVFSLGLPRSSGGRFFQRDGINISLPGREGASLEKMKSQRLKVLRKLAEEAQCHGDLVVGDYEDTYYNLSLKLFHTFQWASGFCRGHVTHQPQRPPVFVLMDDDYAFSISRLKAELGALLDAQIRRVALGYLMNGSKVLRPLASRGFEQWTVSKRQVPWPYYTPYSSGAFLVLGANVLQEIALTVYFTVQFSVDDAWLSMVMSKLDLYAQRRPHMYM</sequence>
<evidence type="ECO:0000256" key="2">
    <source>
        <dbReference type="ARBA" id="ARBA00008661"/>
    </source>
</evidence>
<evidence type="ECO:0000313" key="12">
    <source>
        <dbReference type="Proteomes" id="UP000281553"/>
    </source>
</evidence>
<name>A0A3P7L5U4_DIBLA</name>
<dbReference type="PANTHER" id="PTHR11214">
    <property type="entry name" value="BETA-1,3-N-ACETYLGLUCOSAMINYLTRANSFERASE"/>
    <property type="match status" value="1"/>
</dbReference>
<evidence type="ECO:0000256" key="6">
    <source>
        <dbReference type="ARBA" id="ARBA00022968"/>
    </source>
</evidence>
<keyword evidence="7" id="KW-1133">Transmembrane helix</keyword>
<keyword evidence="3 10" id="KW-0328">Glycosyltransferase</keyword>
<accession>A0A3P7L5U4</accession>
<evidence type="ECO:0000256" key="4">
    <source>
        <dbReference type="ARBA" id="ARBA00022679"/>
    </source>
</evidence>
<dbReference type="EMBL" id="UYRU01054760">
    <property type="protein sequence ID" value="VDN12795.1"/>
    <property type="molecule type" value="Genomic_DNA"/>
</dbReference>
<evidence type="ECO:0000256" key="1">
    <source>
        <dbReference type="ARBA" id="ARBA00004323"/>
    </source>
</evidence>
<keyword evidence="4" id="KW-0808">Transferase</keyword>
<dbReference type="GO" id="GO:0000139">
    <property type="term" value="C:Golgi membrane"/>
    <property type="evidence" value="ECO:0007669"/>
    <property type="project" value="UniProtKB-SubCell"/>
</dbReference>
<evidence type="ECO:0000256" key="5">
    <source>
        <dbReference type="ARBA" id="ARBA00022692"/>
    </source>
</evidence>
<dbReference type="PANTHER" id="PTHR11214:SF376">
    <property type="entry name" value="HEXOSYLTRANSFERASE"/>
    <property type="match status" value="1"/>
</dbReference>
<evidence type="ECO:0000313" key="11">
    <source>
        <dbReference type="EMBL" id="VDN12795.1"/>
    </source>
</evidence>
<evidence type="ECO:0000256" key="8">
    <source>
        <dbReference type="ARBA" id="ARBA00023034"/>
    </source>
</evidence>
<comment type="subcellular location">
    <subcellularLocation>
        <location evidence="1 10">Golgi apparatus membrane</location>
        <topology evidence="1 10">Single-pass type II membrane protein</topology>
    </subcellularLocation>
</comment>
<keyword evidence="6" id="KW-0735">Signal-anchor</keyword>
<dbReference type="GO" id="GO:0006493">
    <property type="term" value="P:protein O-linked glycosylation"/>
    <property type="evidence" value="ECO:0007669"/>
    <property type="project" value="TreeGrafter"/>
</dbReference>
<comment type="similarity">
    <text evidence="2 10">Belongs to the glycosyltransferase 31 family.</text>
</comment>
<dbReference type="AlphaFoldDB" id="A0A3P7L5U4"/>
<dbReference type="Proteomes" id="UP000281553">
    <property type="component" value="Unassembled WGS sequence"/>
</dbReference>
<keyword evidence="8 10" id="KW-0333">Golgi apparatus</keyword>
<evidence type="ECO:0000256" key="10">
    <source>
        <dbReference type="RuleBase" id="RU363063"/>
    </source>
</evidence>
<protein>
    <recommendedName>
        <fullName evidence="10">Hexosyltransferase</fullName>
        <ecNumber evidence="10">2.4.1.-</ecNumber>
    </recommendedName>
</protein>
<keyword evidence="12" id="KW-1185">Reference proteome</keyword>
<evidence type="ECO:0000256" key="7">
    <source>
        <dbReference type="ARBA" id="ARBA00022989"/>
    </source>
</evidence>
<keyword evidence="9" id="KW-0472">Membrane</keyword>
<dbReference type="EC" id="2.4.1.-" evidence="10"/>
<dbReference type="Pfam" id="PF01762">
    <property type="entry name" value="Galactosyl_T"/>
    <property type="match status" value="1"/>
</dbReference>
<dbReference type="InterPro" id="IPR002659">
    <property type="entry name" value="Glyco_trans_31"/>
</dbReference>